<sequence>MFDFFRLLLSGDTKTNMQQDKSTRIVANWIFLGVAMLIIQVLLGGITRLTGSGLSITEWKPIMGAMPPMTEADWQATFIKYQQIAQYKFLNTHFTLSDFKFIFFWEWFHRLWARLIGVAFIVPFVYFLAKKYFKSWMVLPLVILFLLGALQGAIGWIMVQSGLNDNDLYVSHIRLAVHFMAAMILISYALVFGLKLSIEPGQRVFQPSLLKGALVITSLIFIQLIFGAFMAGLKAAATAPTWPDINGMVVPAGLFSNDGFLHNIVYNKIGVHFIHRTLAYLIAFFIIIWWFSARTVTSSAAFKKAKNTAMILVVSQVFLGILTVLVSPKMVAGKFGAFEWLAELHQLTGMLLLLSMVSVVFLLSRKKLVN</sequence>
<evidence type="ECO:0000256" key="6">
    <source>
        <dbReference type="ARBA" id="ARBA00023002"/>
    </source>
</evidence>
<evidence type="ECO:0000256" key="3">
    <source>
        <dbReference type="ARBA" id="ARBA00022692"/>
    </source>
</evidence>
<evidence type="ECO:0000313" key="14">
    <source>
        <dbReference type="Proteomes" id="UP000321513"/>
    </source>
</evidence>
<dbReference type="InterPro" id="IPR023754">
    <property type="entry name" value="HemeA_Synthase_type2"/>
</dbReference>
<evidence type="ECO:0000256" key="7">
    <source>
        <dbReference type="ARBA" id="ARBA00023004"/>
    </source>
</evidence>
<dbReference type="Proteomes" id="UP000321513">
    <property type="component" value="Unassembled WGS sequence"/>
</dbReference>
<evidence type="ECO:0000256" key="11">
    <source>
        <dbReference type="ARBA" id="ARBA00048044"/>
    </source>
</evidence>
<evidence type="ECO:0000256" key="1">
    <source>
        <dbReference type="ARBA" id="ARBA00001970"/>
    </source>
</evidence>
<keyword evidence="14" id="KW-1185">Reference proteome</keyword>
<evidence type="ECO:0000256" key="2">
    <source>
        <dbReference type="ARBA" id="ARBA00004141"/>
    </source>
</evidence>
<accession>A0A512BIL5</accession>
<comment type="cofactor">
    <cofactor evidence="1">
        <name>heme b</name>
        <dbReference type="ChEBI" id="CHEBI:60344"/>
    </cofactor>
</comment>
<dbReference type="PANTHER" id="PTHR23289">
    <property type="entry name" value="CYTOCHROME C OXIDASE ASSEMBLY PROTEIN COX15"/>
    <property type="match status" value="1"/>
</dbReference>
<comment type="catalytic activity">
    <reaction evidence="11">
        <text>Fe(II)-heme o + 2 A + H2O = Fe(II)-heme a + 2 AH2</text>
        <dbReference type="Rhea" id="RHEA:63388"/>
        <dbReference type="ChEBI" id="CHEBI:13193"/>
        <dbReference type="ChEBI" id="CHEBI:15377"/>
        <dbReference type="ChEBI" id="CHEBI:17499"/>
        <dbReference type="ChEBI" id="CHEBI:60530"/>
        <dbReference type="ChEBI" id="CHEBI:61715"/>
        <dbReference type="EC" id="1.17.99.9"/>
    </reaction>
    <physiologicalReaction direction="left-to-right" evidence="11">
        <dbReference type="Rhea" id="RHEA:63389"/>
    </physiologicalReaction>
</comment>
<feature type="transmembrane region" description="Helical" evidence="12">
    <location>
        <begin position="26"/>
        <end position="46"/>
    </location>
</feature>
<keyword evidence="3 12" id="KW-0812">Transmembrane</keyword>
<evidence type="ECO:0000256" key="8">
    <source>
        <dbReference type="ARBA" id="ARBA00023133"/>
    </source>
</evidence>
<evidence type="ECO:0000256" key="5">
    <source>
        <dbReference type="ARBA" id="ARBA00022989"/>
    </source>
</evidence>
<feature type="transmembrane region" description="Helical" evidence="12">
    <location>
        <begin position="210"/>
        <end position="233"/>
    </location>
</feature>
<keyword evidence="7" id="KW-0408">Iron</keyword>
<keyword evidence="5 12" id="KW-1133">Transmembrane helix</keyword>
<feature type="transmembrane region" description="Helical" evidence="12">
    <location>
        <begin position="136"/>
        <end position="159"/>
    </location>
</feature>
<dbReference type="GO" id="GO:0006784">
    <property type="term" value="P:heme A biosynthetic process"/>
    <property type="evidence" value="ECO:0007669"/>
    <property type="project" value="InterPro"/>
</dbReference>
<dbReference type="GO" id="GO:0016653">
    <property type="term" value="F:oxidoreductase activity, acting on NAD(P)H, heme protein as acceptor"/>
    <property type="evidence" value="ECO:0007669"/>
    <property type="project" value="TreeGrafter"/>
</dbReference>
<dbReference type="GO" id="GO:0016020">
    <property type="term" value="C:membrane"/>
    <property type="evidence" value="ECO:0007669"/>
    <property type="project" value="UniProtKB-SubCell"/>
</dbReference>
<organism evidence="13 14">
    <name type="scientific">Segetibacter aerophilus</name>
    <dbReference type="NCBI Taxonomy" id="670293"/>
    <lineage>
        <taxon>Bacteria</taxon>
        <taxon>Pseudomonadati</taxon>
        <taxon>Bacteroidota</taxon>
        <taxon>Chitinophagia</taxon>
        <taxon>Chitinophagales</taxon>
        <taxon>Chitinophagaceae</taxon>
        <taxon>Segetibacter</taxon>
    </lineage>
</organism>
<feature type="transmembrane region" description="Helical" evidence="12">
    <location>
        <begin position="179"/>
        <end position="198"/>
    </location>
</feature>
<feature type="transmembrane region" description="Helical" evidence="12">
    <location>
        <begin position="278"/>
        <end position="297"/>
    </location>
</feature>
<evidence type="ECO:0000256" key="12">
    <source>
        <dbReference type="SAM" id="Phobius"/>
    </source>
</evidence>
<comment type="pathway">
    <text evidence="10">Porphyrin-containing compound metabolism; heme A biosynthesis; heme A from heme O: step 1/1.</text>
</comment>
<keyword evidence="4" id="KW-0479">Metal-binding</keyword>
<feature type="transmembrane region" description="Helical" evidence="12">
    <location>
        <begin position="111"/>
        <end position="129"/>
    </location>
</feature>
<dbReference type="PANTHER" id="PTHR23289:SF2">
    <property type="entry name" value="CYTOCHROME C OXIDASE ASSEMBLY PROTEIN COX15 HOMOLOG"/>
    <property type="match status" value="1"/>
</dbReference>
<keyword evidence="9 12" id="KW-0472">Membrane</keyword>
<gene>
    <name evidence="13" type="primary">ctaA</name>
    <name evidence="13" type="ORF">SAE01_43150</name>
</gene>
<comment type="subcellular location">
    <subcellularLocation>
        <location evidence="2">Membrane</location>
        <topology evidence="2">Multi-pass membrane protein</topology>
    </subcellularLocation>
</comment>
<proteinExistence type="inferred from homology"/>
<feature type="transmembrane region" description="Helical" evidence="12">
    <location>
        <begin position="309"/>
        <end position="327"/>
    </location>
</feature>
<dbReference type="HAMAP" id="MF_01665">
    <property type="entry name" value="HemeA_synth_type2"/>
    <property type="match status" value="1"/>
</dbReference>
<dbReference type="GO" id="GO:0120547">
    <property type="term" value="F:heme A synthase activity"/>
    <property type="evidence" value="ECO:0007669"/>
    <property type="project" value="UniProtKB-EC"/>
</dbReference>
<dbReference type="InterPro" id="IPR003780">
    <property type="entry name" value="COX15/CtaA_fam"/>
</dbReference>
<feature type="transmembrane region" description="Helical" evidence="12">
    <location>
        <begin position="347"/>
        <end position="364"/>
    </location>
</feature>
<name>A0A512BIL5_9BACT</name>
<dbReference type="EMBL" id="BJYT01000029">
    <property type="protein sequence ID" value="GEO11819.1"/>
    <property type="molecule type" value="Genomic_DNA"/>
</dbReference>
<reference evidence="13 14" key="1">
    <citation type="submission" date="2019-07" db="EMBL/GenBank/DDBJ databases">
        <title>Whole genome shotgun sequence of Segetibacter aerophilus NBRC 106135.</title>
        <authorList>
            <person name="Hosoyama A."/>
            <person name="Uohara A."/>
            <person name="Ohji S."/>
            <person name="Ichikawa N."/>
        </authorList>
    </citation>
    <scope>NUCLEOTIDE SEQUENCE [LARGE SCALE GENOMIC DNA]</scope>
    <source>
        <strain evidence="13 14">NBRC 106135</strain>
    </source>
</reference>
<evidence type="ECO:0000313" key="13">
    <source>
        <dbReference type="EMBL" id="GEO11819.1"/>
    </source>
</evidence>
<dbReference type="Pfam" id="PF02628">
    <property type="entry name" value="COX15-CtaA"/>
    <property type="match status" value="1"/>
</dbReference>
<evidence type="ECO:0000256" key="4">
    <source>
        <dbReference type="ARBA" id="ARBA00022723"/>
    </source>
</evidence>
<evidence type="ECO:0000256" key="10">
    <source>
        <dbReference type="ARBA" id="ARBA00044501"/>
    </source>
</evidence>
<dbReference type="AlphaFoldDB" id="A0A512BIL5"/>
<keyword evidence="6" id="KW-0560">Oxidoreductase</keyword>
<keyword evidence="8" id="KW-0350">Heme biosynthesis</keyword>
<evidence type="ECO:0000256" key="9">
    <source>
        <dbReference type="ARBA" id="ARBA00023136"/>
    </source>
</evidence>
<dbReference type="GO" id="GO:0046872">
    <property type="term" value="F:metal ion binding"/>
    <property type="evidence" value="ECO:0007669"/>
    <property type="project" value="UniProtKB-KW"/>
</dbReference>
<protein>
    <submittedName>
        <fullName evidence="13">Heme A synthase</fullName>
    </submittedName>
</protein>
<comment type="caution">
    <text evidence="13">The sequence shown here is derived from an EMBL/GenBank/DDBJ whole genome shotgun (WGS) entry which is preliminary data.</text>
</comment>